<feature type="transmembrane region" description="Helical" evidence="1">
    <location>
        <begin position="37"/>
        <end position="57"/>
    </location>
</feature>
<proteinExistence type="predicted"/>
<dbReference type="AlphaFoldDB" id="A0A160MF20"/>
<dbReference type="KEGG" id="bon:A361_20735"/>
<accession>A0A160MF20</accession>
<sequence length="96" mass="11387">MKIIILLALQNILTTMFYYSVYVVLKKKNARLEIDYEIIGCILIGLTIVITYFSLFLKYSPNVWFSWDKVSIWIIISNLSLCYFLRKFSMLNKQNS</sequence>
<keyword evidence="1" id="KW-1133">Transmembrane helix</keyword>
<dbReference type="STRING" id="1196031.A361_20735"/>
<evidence type="ECO:0000313" key="2">
    <source>
        <dbReference type="EMBL" id="AND41484.1"/>
    </source>
</evidence>
<reference evidence="2 3" key="1">
    <citation type="submission" date="2016-04" db="EMBL/GenBank/DDBJ databases">
        <title>Complete genome sequence of Bacillus oceanisediminis strain 2691.</title>
        <authorList>
            <person name="Jeong H."/>
            <person name="Kim H.J."/>
            <person name="Lee D.-W."/>
        </authorList>
    </citation>
    <scope>NUCLEOTIDE SEQUENCE [LARGE SCALE GENOMIC DNA]</scope>
    <source>
        <strain evidence="2 3">2691</strain>
    </source>
</reference>
<evidence type="ECO:0000313" key="3">
    <source>
        <dbReference type="Proteomes" id="UP000077856"/>
    </source>
</evidence>
<keyword evidence="1" id="KW-0812">Transmembrane</keyword>
<protein>
    <submittedName>
        <fullName evidence="2">Uncharacterized protein</fullName>
    </submittedName>
</protein>
<feature type="transmembrane region" description="Helical" evidence="1">
    <location>
        <begin position="6"/>
        <end position="25"/>
    </location>
</feature>
<feature type="transmembrane region" description="Helical" evidence="1">
    <location>
        <begin position="63"/>
        <end position="85"/>
    </location>
</feature>
<organism evidence="2 3">
    <name type="scientific">Cytobacillus oceanisediminis 2691</name>
    <dbReference type="NCBI Taxonomy" id="1196031"/>
    <lineage>
        <taxon>Bacteria</taxon>
        <taxon>Bacillati</taxon>
        <taxon>Bacillota</taxon>
        <taxon>Bacilli</taxon>
        <taxon>Bacillales</taxon>
        <taxon>Bacillaceae</taxon>
        <taxon>Cytobacillus</taxon>
    </lineage>
</organism>
<dbReference type="Proteomes" id="UP000077856">
    <property type="component" value="Chromosome"/>
</dbReference>
<evidence type="ECO:0000256" key="1">
    <source>
        <dbReference type="SAM" id="Phobius"/>
    </source>
</evidence>
<gene>
    <name evidence="2" type="ORF">A361_20735</name>
</gene>
<name>A0A160MF20_9BACI</name>
<dbReference type="EMBL" id="CP015506">
    <property type="protein sequence ID" value="AND41484.1"/>
    <property type="molecule type" value="Genomic_DNA"/>
</dbReference>
<keyword evidence="1" id="KW-0472">Membrane</keyword>